<feature type="compositionally biased region" description="Low complexity" evidence="1">
    <location>
        <begin position="317"/>
        <end position="329"/>
    </location>
</feature>
<dbReference type="EMBL" id="JBBCAQ010000036">
    <property type="protein sequence ID" value="KAK7576556.1"/>
    <property type="molecule type" value="Genomic_DNA"/>
</dbReference>
<proteinExistence type="predicted"/>
<reference evidence="2 3" key="1">
    <citation type="submission" date="2024-03" db="EMBL/GenBank/DDBJ databases">
        <title>Adaptation during the transition from Ophiocordyceps entomopathogen to insect associate is accompanied by gene loss and intensified selection.</title>
        <authorList>
            <person name="Ward C.M."/>
            <person name="Onetto C.A."/>
            <person name="Borneman A.R."/>
        </authorList>
    </citation>
    <scope>NUCLEOTIDE SEQUENCE [LARGE SCALE GENOMIC DNA]</scope>
    <source>
        <strain evidence="2">AWRI1</strain>
        <tissue evidence="2">Single Adult Female</tissue>
    </source>
</reference>
<evidence type="ECO:0000313" key="2">
    <source>
        <dbReference type="EMBL" id="KAK7576556.1"/>
    </source>
</evidence>
<evidence type="ECO:0000256" key="1">
    <source>
        <dbReference type="SAM" id="MobiDB-lite"/>
    </source>
</evidence>
<protein>
    <submittedName>
        <fullName evidence="2">Uncharacterized protein</fullName>
    </submittedName>
</protein>
<organism evidence="2 3">
    <name type="scientific">Parthenolecanium corni</name>
    <dbReference type="NCBI Taxonomy" id="536013"/>
    <lineage>
        <taxon>Eukaryota</taxon>
        <taxon>Metazoa</taxon>
        <taxon>Ecdysozoa</taxon>
        <taxon>Arthropoda</taxon>
        <taxon>Hexapoda</taxon>
        <taxon>Insecta</taxon>
        <taxon>Pterygota</taxon>
        <taxon>Neoptera</taxon>
        <taxon>Paraneoptera</taxon>
        <taxon>Hemiptera</taxon>
        <taxon>Sternorrhyncha</taxon>
        <taxon>Coccoidea</taxon>
        <taxon>Coccidae</taxon>
        <taxon>Parthenolecanium</taxon>
    </lineage>
</organism>
<sequence length="352" mass="39114">MGLDSEQDYISLLPIIVAFLDEDCEKQQTQSETVIRNFFNSLNLECLPVANQLQVTGGKVQLKARPRLPFKFTPPAKSSLHFDVSLARCAPAFRSPKKQPFVQATPLKPNSGGVCRAQIRAKKPSGNRFFSRYPSSPASQPQRLHRQVWPLHVVSFPSNSNVMMDFEPRTPHQLMANGVDESHSIKSCSLYSKTSNGYLDTKGRIPDPMDTDSSTRSQSSDSEVDAATADYLRNAYAQLHENRYLKMNRLISSIDDHQPSEEDCDINVLAKNVANFGLKGNNKKTKPIITFTPVHSVEERLPADFQSPPTTSPLPSPVTESRGSSGSSSPMLEVPTPDFHNMALEMMRPPLN</sequence>
<comment type="caution">
    <text evidence="2">The sequence shown here is derived from an EMBL/GenBank/DDBJ whole genome shotgun (WGS) entry which is preliminary data.</text>
</comment>
<feature type="region of interest" description="Disordered" evidence="1">
    <location>
        <begin position="199"/>
        <end position="225"/>
    </location>
</feature>
<feature type="region of interest" description="Disordered" evidence="1">
    <location>
        <begin position="300"/>
        <end position="340"/>
    </location>
</feature>
<evidence type="ECO:0000313" key="3">
    <source>
        <dbReference type="Proteomes" id="UP001367676"/>
    </source>
</evidence>
<gene>
    <name evidence="2" type="ORF">V9T40_012842</name>
</gene>
<name>A0AAN9XZI0_9HEMI</name>
<accession>A0AAN9XZI0</accession>
<keyword evidence="3" id="KW-1185">Reference proteome</keyword>
<dbReference type="AlphaFoldDB" id="A0AAN9XZI0"/>
<feature type="compositionally biased region" description="Low complexity" evidence="1">
    <location>
        <begin position="211"/>
        <end position="221"/>
    </location>
</feature>
<dbReference type="Proteomes" id="UP001367676">
    <property type="component" value="Unassembled WGS sequence"/>
</dbReference>